<evidence type="ECO:0000259" key="5">
    <source>
        <dbReference type="PROSITE" id="PS50011"/>
    </source>
</evidence>
<dbReference type="SUPFAM" id="SSF54184">
    <property type="entry name" value="Penicillin-binding protein 2x (pbp-2x), c-terminal domain"/>
    <property type="match status" value="2"/>
</dbReference>
<evidence type="ECO:0000259" key="6">
    <source>
        <dbReference type="PROSITE" id="PS51178"/>
    </source>
</evidence>
<feature type="domain" description="Protein kinase" evidence="5">
    <location>
        <begin position="10"/>
        <end position="273"/>
    </location>
</feature>
<name>A0ABW9F5P2_9FIRM</name>
<evidence type="ECO:0000256" key="4">
    <source>
        <dbReference type="SAM" id="Phobius"/>
    </source>
</evidence>
<organism evidence="7 8">
    <name type="scientific">Helcococcus bovis</name>
    <dbReference type="NCBI Taxonomy" id="3153252"/>
    <lineage>
        <taxon>Bacteria</taxon>
        <taxon>Bacillati</taxon>
        <taxon>Bacillota</taxon>
        <taxon>Tissierellia</taxon>
        <taxon>Tissierellales</taxon>
        <taxon>Peptoniphilaceae</taxon>
        <taxon>Helcococcus</taxon>
    </lineage>
</organism>
<dbReference type="PROSITE" id="PS50011">
    <property type="entry name" value="PROTEIN_KINASE_DOM"/>
    <property type="match status" value="1"/>
</dbReference>
<dbReference type="Pfam" id="PF00069">
    <property type="entry name" value="Pkinase"/>
    <property type="match status" value="1"/>
</dbReference>
<dbReference type="SUPFAM" id="SSF56112">
    <property type="entry name" value="Protein kinase-like (PK-like)"/>
    <property type="match status" value="1"/>
</dbReference>
<dbReference type="InterPro" id="IPR005543">
    <property type="entry name" value="PASTA_dom"/>
</dbReference>
<dbReference type="InterPro" id="IPR011009">
    <property type="entry name" value="Kinase-like_dom_sf"/>
</dbReference>
<dbReference type="InterPro" id="IPR045269">
    <property type="entry name" value="Atg1-like"/>
</dbReference>
<gene>
    <name evidence="7" type="primary">pknB</name>
    <name evidence="7" type="ORF">ABGF40_03450</name>
</gene>
<reference evidence="7 8" key="1">
    <citation type="journal article" date="2024" name="Front. Microbiol.">
        <title>Pangenomic and biochemical analyses of Helcococcus ovis reveal widespread tetracycline resistance and a novel bacterial species, Helcococcus bovis.</title>
        <authorList>
            <person name="Cunha F."/>
            <person name="Zhai Y."/>
            <person name="Casaro S."/>
            <person name="Jones K.L."/>
            <person name="Hernandez M."/>
            <person name="Bisinotto R.S."/>
            <person name="Kariyawasam S."/>
            <person name="Brown M.B."/>
            <person name="Phillips A."/>
            <person name="Jeong K.C."/>
            <person name="Galvao K.N."/>
        </authorList>
    </citation>
    <scope>NUCLEOTIDE SEQUENCE [LARGE SCALE GENOMIC DNA]</scope>
    <source>
        <strain evidence="7 8">KG197</strain>
    </source>
</reference>
<sequence length="649" mass="72134">MKGKVLNNRYEIRDIIGMGGMAIVYDGYDTVLNREVAIKILKDNLVENEEFFNRLKEEASASASISDDNIVSIYDISTTIINDKSVDYIVMEKIKGTTLKEIIHEKSPLSNEMLLDYSMQIAKALQSAHIHGLVHRDIKPANILVNGNNKIKVTDFGIARVASDVTITYTSSILGTVHYISPEQAKGQPIDSRSDLYSLGVLMYEMATGKVPFDGESPVGIAVKHIQEYPQPISEINPNFDKNLEKVILKLLNKNPEDRYKTASNVLIDLNKIKTGRDIDIKGREKDRDKTVKIARKEDVLRESAVYKAKVAKSDDSESNIGEKNKPNWKLIIIIGILVLAIFGTIYAIANNLSIKNEDSLFVTVPSVIDVSEKDAINLLKETGIEVSIKERIFDKSIIKGNVILQSIKPQTKIKKGDVIELTISKGRELVRVPNIVGFNVEDVKDIIKKNGFKIGTTSNEDSDAPKGQIVKQFPKEGEKIESGSEINIILSNGTKKDKKDSKIIVPSVLNYEQEEAISLLKKSNLDVKIESEASNVVRNLVIKQKPEPSTQVESGSIVTIVISTGPQTNPENNPKLQEYVFNVNVPNTPKKTFNLTIINNTTGEVVFNNTLNKDNAKDGKIQVKFNAIENAKFDVYFDGEKADVNYGN</sequence>
<evidence type="ECO:0000256" key="3">
    <source>
        <dbReference type="PROSITE-ProRule" id="PRU10141"/>
    </source>
</evidence>
<keyword evidence="4" id="KW-0812">Transmembrane</keyword>
<protein>
    <submittedName>
        <fullName evidence="7">Stk1 family PASTA domain-containing Ser/Thr kinase</fullName>
    </submittedName>
</protein>
<dbReference type="PROSITE" id="PS51178">
    <property type="entry name" value="PASTA"/>
    <property type="match status" value="3"/>
</dbReference>
<feature type="transmembrane region" description="Helical" evidence="4">
    <location>
        <begin position="331"/>
        <end position="350"/>
    </location>
</feature>
<dbReference type="PANTHER" id="PTHR24348">
    <property type="entry name" value="SERINE/THREONINE-PROTEIN KINASE UNC-51-RELATED"/>
    <property type="match status" value="1"/>
</dbReference>
<dbReference type="Gene3D" id="3.30.200.20">
    <property type="entry name" value="Phosphorylase Kinase, domain 1"/>
    <property type="match status" value="1"/>
</dbReference>
<dbReference type="CDD" id="cd14014">
    <property type="entry name" value="STKc_PknB_like"/>
    <property type="match status" value="1"/>
</dbReference>
<keyword evidence="4" id="KW-1133">Transmembrane helix</keyword>
<evidence type="ECO:0000256" key="1">
    <source>
        <dbReference type="ARBA" id="ARBA00022741"/>
    </source>
</evidence>
<dbReference type="SMART" id="SM00220">
    <property type="entry name" value="S_TKc"/>
    <property type="match status" value="1"/>
</dbReference>
<evidence type="ECO:0000313" key="7">
    <source>
        <dbReference type="EMBL" id="MFM1524721.1"/>
    </source>
</evidence>
<dbReference type="InterPro" id="IPR017441">
    <property type="entry name" value="Protein_kinase_ATP_BS"/>
</dbReference>
<feature type="domain" description="PASTA" evidence="6">
    <location>
        <begin position="357"/>
        <end position="426"/>
    </location>
</feature>
<dbReference type="Pfam" id="PF03793">
    <property type="entry name" value="PASTA"/>
    <property type="match status" value="3"/>
</dbReference>
<feature type="binding site" evidence="3">
    <location>
        <position position="39"/>
    </location>
    <ligand>
        <name>ATP</name>
        <dbReference type="ChEBI" id="CHEBI:30616"/>
    </ligand>
</feature>
<keyword evidence="2 3" id="KW-0067">ATP-binding</keyword>
<keyword evidence="7" id="KW-0418">Kinase</keyword>
<dbReference type="InterPro" id="IPR008271">
    <property type="entry name" value="Ser/Thr_kinase_AS"/>
</dbReference>
<proteinExistence type="predicted"/>
<keyword evidence="7" id="KW-0808">Transferase</keyword>
<dbReference type="NCBIfam" id="NF033483">
    <property type="entry name" value="PknB_PASTA_kin"/>
    <property type="match status" value="1"/>
</dbReference>
<keyword evidence="8" id="KW-1185">Reference proteome</keyword>
<dbReference type="PROSITE" id="PS00107">
    <property type="entry name" value="PROTEIN_KINASE_ATP"/>
    <property type="match status" value="1"/>
</dbReference>
<evidence type="ECO:0000256" key="2">
    <source>
        <dbReference type="ARBA" id="ARBA00022840"/>
    </source>
</evidence>
<keyword evidence="4" id="KW-0472">Membrane</keyword>
<evidence type="ECO:0000313" key="8">
    <source>
        <dbReference type="Proteomes" id="UP001629536"/>
    </source>
</evidence>
<dbReference type="PROSITE" id="PS00108">
    <property type="entry name" value="PROTEIN_KINASE_ST"/>
    <property type="match status" value="1"/>
</dbReference>
<dbReference type="SMART" id="SM00740">
    <property type="entry name" value="PASTA"/>
    <property type="match status" value="3"/>
</dbReference>
<dbReference type="Proteomes" id="UP001629536">
    <property type="component" value="Unassembled WGS sequence"/>
</dbReference>
<feature type="domain" description="PASTA" evidence="6">
    <location>
        <begin position="500"/>
        <end position="565"/>
    </location>
</feature>
<feature type="domain" description="PASTA" evidence="6">
    <location>
        <begin position="427"/>
        <end position="493"/>
    </location>
</feature>
<dbReference type="Gene3D" id="1.10.510.10">
    <property type="entry name" value="Transferase(Phosphotransferase) domain 1"/>
    <property type="match status" value="1"/>
</dbReference>
<dbReference type="Gene3D" id="3.30.10.20">
    <property type="match status" value="3"/>
</dbReference>
<keyword evidence="1 3" id="KW-0547">Nucleotide-binding</keyword>
<dbReference type="PANTHER" id="PTHR24348:SF70">
    <property type="entry name" value="PROTEIN KINASE DOMAIN CONTAINING PROTEIN"/>
    <property type="match status" value="1"/>
</dbReference>
<dbReference type="InterPro" id="IPR000719">
    <property type="entry name" value="Prot_kinase_dom"/>
</dbReference>
<dbReference type="EMBL" id="JBFNFH010000005">
    <property type="protein sequence ID" value="MFM1524721.1"/>
    <property type="molecule type" value="Genomic_DNA"/>
</dbReference>
<comment type="caution">
    <text evidence="7">The sequence shown here is derived from an EMBL/GenBank/DDBJ whole genome shotgun (WGS) entry which is preliminary data.</text>
</comment>
<accession>A0ABW9F5P2</accession>
<dbReference type="GO" id="GO:0016301">
    <property type="term" value="F:kinase activity"/>
    <property type="evidence" value="ECO:0007669"/>
    <property type="project" value="UniProtKB-KW"/>
</dbReference>
<dbReference type="CDD" id="cd06577">
    <property type="entry name" value="PASTA_pknB"/>
    <property type="match status" value="3"/>
</dbReference>
<dbReference type="RefSeq" id="WP_408126424.1">
    <property type="nucleotide sequence ID" value="NZ_JBFNFH010000005.1"/>
</dbReference>